<dbReference type="InterPro" id="IPR016715">
    <property type="entry name" value="PAF_acetylhydro_eukaryote"/>
</dbReference>
<dbReference type="Proteomes" id="UP001562354">
    <property type="component" value="Unassembled WGS sequence"/>
</dbReference>
<dbReference type="Gene3D" id="3.40.50.1820">
    <property type="entry name" value="alpha/beta hydrolase"/>
    <property type="match status" value="1"/>
</dbReference>
<comment type="caution">
    <text evidence="6">The sequence shown here is derived from an EMBL/GenBank/DDBJ whole genome shotgun (WGS) entry which is preliminary data.</text>
</comment>
<evidence type="ECO:0000256" key="5">
    <source>
        <dbReference type="SAM" id="Phobius"/>
    </source>
</evidence>
<comment type="similarity">
    <text evidence="4">Belongs to the serine esterase family.</text>
</comment>
<accession>A0ABR3PFD3</accession>
<sequence>MNRRLPRILRPRLTLKYIFFSLCAIYISYCYLLGMPLLSSNLPDYTGPYSVGTVDVESPVDARLIHDVRFKDGKPAFELETVLFSLYYPAASSIKPPKERHLWVPKPITLTSEGYAKFARINSAFITKIFTLGLWTLAGGTTIPAAVDAPLFDSPPSLQSTFVNEGKLEEGTNGFPVIVFSHGMASSRTQYSAFCGELASRGYVVAAIEHRDGSSPGSMIMDLDGSEKPRLHFGLEDLQHDPSFDILALKDAQISFRHAEILETVRVLQTINAGDGAEIFEFNPRKEGSDFGRWRGRLCMNSITLAGHSYGATGVLKSLKGAPHKGLPVGGAIILDPGKSSGPLNTDIDVPCLIIHSNSWSSRYSIFEGRPHFDVVKERAEGVNKRGHAAWFMTSLGTSHPSVTDAPLIEPMLLSWTTGSTIPVREGVEVYVKVAEEFLQYQRTGVKAGLLAQPVTHPVYKEHGSSKELDARMPELYQKYWQIHVTPSEP</sequence>
<keyword evidence="5" id="KW-1133">Transmembrane helix</keyword>
<keyword evidence="5" id="KW-0472">Membrane</keyword>
<evidence type="ECO:0000313" key="7">
    <source>
        <dbReference type="Proteomes" id="UP001562354"/>
    </source>
</evidence>
<reference evidence="6 7" key="1">
    <citation type="submission" date="2024-07" db="EMBL/GenBank/DDBJ databases">
        <title>Draft sequence of the Neodothiora populina.</title>
        <authorList>
            <person name="Drown D.D."/>
            <person name="Schuette U.S."/>
            <person name="Buechlein A.B."/>
            <person name="Rusch D.R."/>
            <person name="Winton L.W."/>
            <person name="Adams G.A."/>
        </authorList>
    </citation>
    <scope>NUCLEOTIDE SEQUENCE [LARGE SCALE GENOMIC DNA]</scope>
    <source>
        <strain evidence="6 7">CPC 39397</strain>
    </source>
</reference>
<evidence type="ECO:0000256" key="2">
    <source>
        <dbReference type="ARBA" id="ARBA00022963"/>
    </source>
</evidence>
<evidence type="ECO:0000256" key="4">
    <source>
        <dbReference type="PIRNR" id="PIRNR018169"/>
    </source>
</evidence>
<dbReference type="PIRSF" id="PIRSF018169">
    <property type="entry name" value="PAF_acetylhydrolase"/>
    <property type="match status" value="1"/>
</dbReference>
<dbReference type="SUPFAM" id="SSF53474">
    <property type="entry name" value="alpha/beta-Hydrolases"/>
    <property type="match status" value="1"/>
</dbReference>
<feature type="transmembrane region" description="Helical" evidence="5">
    <location>
        <begin position="13"/>
        <end position="34"/>
    </location>
</feature>
<dbReference type="RefSeq" id="XP_069201135.1">
    <property type="nucleotide sequence ID" value="XM_069343309.1"/>
</dbReference>
<comment type="catalytic activity">
    <reaction evidence="4">
        <text>a 1-O-alkyl-2-acetyl-sn-glycero-3-phosphocholine + H2O = a 1-O-alkyl-sn-glycero-3-phosphocholine + acetate + H(+)</text>
        <dbReference type="Rhea" id="RHEA:17777"/>
        <dbReference type="ChEBI" id="CHEBI:15377"/>
        <dbReference type="ChEBI" id="CHEBI:15378"/>
        <dbReference type="ChEBI" id="CHEBI:30089"/>
        <dbReference type="ChEBI" id="CHEBI:30909"/>
        <dbReference type="ChEBI" id="CHEBI:36707"/>
        <dbReference type="EC" id="3.1.1.47"/>
    </reaction>
</comment>
<keyword evidence="1 4" id="KW-0378">Hydrolase</keyword>
<dbReference type="Pfam" id="PF03403">
    <property type="entry name" value="PAF-AH_p_II"/>
    <property type="match status" value="1"/>
</dbReference>
<keyword evidence="7" id="KW-1185">Reference proteome</keyword>
<organism evidence="6 7">
    <name type="scientific">Neodothiora populina</name>
    <dbReference type="NCBI Taxonomy" id="2781224"/>
    <lineage>
        <taxon>Eukaryota</taxon>
        <taxon>Fungi</taxon>
        <taxon>Dikarya</taxon>
        <taxon>Ascomycota</taxon>
        <taxon>Pezizomycotina</taxon>
        <taxon>Dothideomycetes</taxon>
        <taxon>Dothideomycetidae</taxon>
        <taxon>Dothideales</taxon>
        <taxon>Dothioraceae</taxon>
        <taxon>Neodothiora</taxon>
    </lineage>
</organism>
<keyword evidence="2 4" id="KW-0442">Lipid degradation</keyword>
<evidence type="ECO:0000256" key="3">
    <source>
        <dbReference type="ARBA" id="ARBA00023098"/>
    </source>
</evidence>
<dbReference type="EC" id="3.1.1.47" evidence="4"/>
<protein>
    <recommendedName>
        <fullName evidence="4">Putative phospholipase</fullName>
        <ecNumber evidence="4">3.1.1.47</ecNumber>
    </recommendedName>
</protein>
<dbReference type="EMBL" id="JBFMKM010000008">
    <property type="protein sequence ID" value="KAL1304861.1"/>
    <property type="molecule type" value="Genomic_DNA"/>
</dbReference>
<proteinExistence type="inferred from homology"/>
<name>A0ABR3PFD3_9PEZI</name>
<evidence type="ECO:0000256" key="1">
    <source>
        <dbReference type="ARBA" id="ARBA00022801"/>
    </source>
</evidence>
<dbReference type="PANTHER" id="PTHR10272">
    <property type="entry name" value="PLATELET-ACTIVATING FACTOR ACETYLHYDROLASE"/>
    <property type="match status" value="1"/>
</dbReference>
<evidence type="ECO:0000313" key="6">
    <source>
        <dbReference type="EMBL" id="KAL1304861.1"/>
    </source>
</evidence>
<dbReference type="InterPro" id="IPR029058">
    <property type="entry name" value="AB_hydrolase_fold"/>
</dbReference>
<keyword evidence="3 4" id="KW-0443">Lipid metabolism</keyword>
<keyword evidence="5" id="KW-0812">Transmembrane</keyword>
<dbReference type="PANTHER" id="PTHR10272:SF11">
    <property type="entry name" value="PHOSPHOLIPASE-RELATED"/>
    <property type="match status" value="1"/>
</dbReference>
<gene>
    <name evidence="6" type="ORF">AAFC00_003785</name>
</gene>
<dbReference type="GeneID" id="95977485"/>